<evidence type="ECO:0000313" key="1">
    <source>
        <dbReference type="EMBL" id="KZE12255.1"/>
    </source>
</evidence>
<evidence type="ECO:0000313" key="2">
    <source>
        <dbReference type="Proteomes" id="UP000076609"/>
    </source>
</evidence>
<dbReference type="Proteomes" id="UP000076609">
    <property type="component" value="Unassembled WGS sequence"/>
</dbReference>
<organism evidence="1 2">
    <name type="scientific">Sphingomonas hankookensis</name>
    <dbReference type="NCBI Taxonomy" id="563996"/>
    <lineage>
        <taxon>Bacteria</taxon>
        <taxon>Pseudomonadati</taxon>
        <taxon>Pseudomonadota</taxon>
        <taxon>Alphaproteobacteria</taxon>
        <taxon>Sphingomonadales</taxon>
        <taxon>Sphingomonadaceae</taxon>
        <taxon>Sphingomonas</taxon>
    </lineage>
</organism>
<protein>
    <submittedName>
        <fullName evidence="1">Multidrug transporter</fullName>
    </submittedName>
</protein>
<dbReference type="InterPro" id="IPR010836">
    <property type="entry name" value="SapC"/>
</dbReference>
<dbReference type="Pfam" id="PF07277">
    <property type="entry name" value="SapC"/>
    <property type="match status" value="1"/>
</dbReference>
<gene>
    <name evidence="1" type="ORF">AVT10_16380</name>
</gene>
<comment type="caution">
    <text evidence="1">The sequence shown here is derived from an EMBL/GenBank/DDBJ whole genome shotgun (WGS) entry which is preliminary data.</text>
</comment>
<keyword evidence="2" id="KW-1185">Reference proteome</keyword>
<dbReference type="EMBL" id="LQQO01000029">
    <property type="protein sequence ID" value="KZE12255.1"/>
    <property type="molecule type" value="Genomic_DNA"/>
</dbReference>
<name>A0ABR5YBS1_9SPHN</name>
<reference evidence="2" key="1">
    <citation type="submission" date="2016-01" db="EMBL/GenBank/DDBJ databases">
        <title>Draft genome of Chromobacterium sp. F49.</title>
        <authorList>
            <person name="Hong K.W."/>
        </authorList>
    </citation>
    <scope>NUCLEOTIDE SEQUENCE [LARGE SCALE GENOMIC DNA]</scope>
    <source>
        <strain evidence="2">CN3</strain>
    </source>
</reference>
<proteinExistence type="predicted"/>
<dbReference type="RefSeq" id="WP_066691267.1">
    <property type="nucleotide sequence ID" value="NZ_CP117025.1"/>
</dbReference>
<sequence>MSDHQLLNVAAHRDLRVRRERSVELGDGVMTALVVPDEFRQVQASYPILFRQNRERDGFVPLALFGFDAGENLFLADGRWDAPYLPLSIDIQPFLIGGAPDGDTTPKAVIDMASPRLSSDDGVRIFDREGRPSPYLEVILERLGALDAGYRGSAAFMDALDRYGLLEPFTLEVTLDDGSTNRLVGFHCIAEERVAELDAATLGRLNADGHLLPIYMAIASLANLPALIARKNRHG</sequence>
<accession>A0ABR5YBS1</accession>